<evidence type="ECO:0000313" key="1">
    <source>
        <dbReference type="EMBL" id="KZV53435.1"/>
    </source>
</evidence>
<dbReference type="Proteomes" id="UP000250235">
    <property type="component" value="Unassembled WGS sequence"/>
</dbReference>
<sequence length="216" mass="23773">MLNDTEWKVAEIQLRIEPPTSTIETLKNAKGKTLTGYVLEKEASSMHFKLNSVKEQCKTAKEFGNRVWTGLGETIRDSTVEVLLPLKTGLVGAWREVAKAFLGIKFFKLPLFPGSMIRIRRCSSSGIRSSGSDQSYVNFIKISSYLKFYKSFLGGRRRTLAAQTLCDHLVGRAGAGHMLCARCAVKLSTRNVQQLGRSPCYGVGAVVDGGPTTMMT</sequence>
<keyword evidence="2" id="KW-1185">Reference proteome</keyword>
<accession>A0A2Z7D2F5</accession>
<name>A0A2Z7D2F5_9LAMI</name>
<dbReference type="AlphaFoldDB" id="A0A2Z7D2F5"/>
<proteinExistence type="predicted"/>
<gene>
    <name evidence="1" type="ORF">F511_06982</name>
</gene>
<reference evidence="1 2" key="1">
    <citation type="journal article" date="2015" name="Proc. Natl. Acad. Sci. U.S.A.">
        <title>The resurrection genome of Boea hygrometrica: A blueprint for survival of dehydration.</title>
        <authorList>
            <person name="Xiao L."/>
            <person name="Yang G."/>
            <person name="Zhang L."/>
            <person name="Yang X."/>
            <person name="Zhao S."/>
            <person name="Ji Z."/>
            <person name="Zhou Q."/>
            <person name="Hu M."/>
            <person name="Wang Y."/>
            <person name="Chen M."/>
            <person name="Xu Y."/>
            <person name="Jin H."/>
            <person name="Xiao X."/>
            <person name="Hu G."/>
            <person name="Bao F."/>
            <person name="Hu Y."/>
            <person name="Wan P."/>
            <person name="Li L."/>
            <person name="Deng X."/>
            <person name="Kuang T."/>
            <person name="Xiang C."/>
            <person name="Zhu J.K."/>
            <person name="Oliver M.J."/>
            <person name="He Y."/>
        </authorList>
    </citation>
    <scope>NUCLEOTIDE SEQUENCE [LARGE SCALE GENOMIC DNA]</scope>
    <source>
        <strain evidence="2">cv. XS01</strain>
    </source>
</reference>
<protein>
    <submittedName>
        <fullName evidence="1">Uncharacterized protein</fullName>
    </submittedName>
</protein>
<evidence type="ECO:0000313" key="2">
    <source>
        <dbReference type="Proteomes" id="UP000250235"/>
    </source>
</evidence>
<organism evidence="1 2">
    <name type="scientific">Dorcoceras hygrometricum</name>
    <dbReference type="NCBI Taxonomy" id="472368"/>
    <lineage>
        <taxon>Eukaryota</taxon>
        <taxon>Viridiplantae</taxon>
        <taxon>Streptophyta</taxon>
        <taxon>Embryophyta</taxon>
        <taxon>Tracheophyta</taxon>
        <taxon>Spermatophyta</taxon>
        <taxon>Magnoliopsida</taxon>
        <taxon>eudicotyledons</taxon>
        <taxon>Gunneridae</taxon>
        <taxon>Pentapetalae</taxon>
        <taxon>asterids</taxon>
        <taxon>lamiids</taxon>
        <taxon>Lamiales</taxon>
        <taxon>Gesneriaceae</taxon>
        <taxon>Didymocarpoideae</taxon>
        <taxon>Trichosporeae</taxon>
        <taxon>Loxocarpinae</taxon>
        <taxon>Dorcoceras</taxon>
    </lineage>
</organism>
<dbReference type="EMBL" id="KQ990500">
    <property type="protein sequence ID" value="KZV53435.1"/>
    <property type="molecule type" value="Genomic_DNA"/>
</dbReference>